<reference evidence="1 2" key="1">
    <citation type="submission" date="2016-11" db="EMBL/GenBank/DDBJ databases">
        <title>Description of two novel members of the family Erysipelotrichaceae: Ileibacterium lipovorans gen. nov., sp. nov. and Dubosiella newyorkensis, gen. nov., sp. nov.</title>
        <authorList>
            <person name="Cox L.M."/>
            <person name="Sohn J."/>
            <person name="Tyrrell K.L."/>
            <person name="Citron D.M."/>
            <person name="Lawson P.A."/>
            <person name="Patel N.B."/>
            <person name="Iizumi T."/>
            <person name="Perez-Perez G.I."/>
            <person name="Goldstein E.J."/>
            <person name="Blaser M.J."/>
        </authorList>
    </citation>
    <scope>NUCLEOTIDE SEQUENCE [LARGE SCALE GENOMIC DNA]</scope>
    <source>
        <strain evidence="1 2">NYU-BL-A3</strain>
    </source>
</reference>
<evidence type="ECO:0000313" key="2">
    <source>
        <dbReference type="Proteomes" id="UP000186341"/>
    </source>
</evidence>
<protein>
    <submittedName>
        <fullName evidence="1">Uncharacterized protein</fullName>
    </submittedName>
</protein>
<dbReference type="AlphaFoldDB" id="A0A1U7NIF8"/>
<sequence>MKYQPVINKSVKTNPLIRKWILNSNARYHQDRRLGSNSISMKTYAYCIRKTRNRKKQKNTSRNRLAFKDFNNLDF</sequence>
<gene>
    <name evidence="1" type="ORF">BO222_01885</name>
</gene>
<proteinExistence type="predicted"/>
<name>A0A1U7NIF8_9FIRM</name>
<evidence type="ECO:0000313" key="1">
    <source>
        <dbReference type="EMBL" id="OLU42264.1"/>
    </source>
</evidence>
<comment type="caution">
    <text evidence="1">The sequence shown here is derived from an EMBL/GenBank/DDBJ whole genome shotgun (WGS) entry which is preliminary data.</text>
</comment>
<accession>A0A1U7NIF8</accession>
<dbReference type="Proteomes" id="UP000186341">
    <property type="component" value="Unassembled WGS sequence"/>
</dbReference>
<keyword evidence="2" id="KW-1185">Reference proteome</keyword>
<dbReference type="EMBL" id="MPJW01000062">
    <property type="protein sequence ID" value="OLU42264.1"/>
    <property type="molecule type" value="Genomic_DNA"/>
</dbReference>
<organism evidence="1 2">
    <name type="scientific">Ileibacterium valens</name>
    <dbReference type="NCBI Taxonomy" id="1862668"/>
    <lineage>
        <taxon>Bacteria</taxon>
        <taxon>Bacillati</taxon>
        <taxon>Bacillota</taxon>
        <taxon>Erysipelotrichia</taxon>
        <taxon>Erysipelotrichales</taxon>
        <taxon>Erysipelotrichaceae</taxon>
        <taxon>Ileibacterium</taxon>
    </lineage>
</organism>